<keyword evidence="2" id="KW-0812">Transmembrane</keyword>
<feature type="transmembrane region" description="Helical" evidence="2">
    <location>
        <begin position="232"/>
        <end position="254"/>
    </location>
</feature>
<dbReference type="EMBL" id="BLAH01000032">
    <property type="protein sequence ID" value="GES35949.1"/>
    <property type="molecule type" value="Genomic_DNA"/>
</dbReference>
<feature type="transmembrane region" description="Helical" evidence="2">
    <location>
        <begin position="275"/>
        <end position="292"/>
    </location>
</feature>
<feature type="transmembrane region" description="Helical" evidence="2">
    <location>
        <begin position="202"/>
        <end position="220"/>
    </location>
</feature>
<keyword evidence="2" id="KW-0472">Membrane</keyword>
<evidence type="ECO:0000313" key="3">
    <source>
        <dbReference type="EMBL" id="GES35949.1"/>
    </source>
</evidence>
<evidence type="ECO:0000313" key="4">
    <source>
        <dbReference type="Proteomes" id="UP000325466"/>
    </source>
</evidence>
<feature type="region of interest" description="Disordered" evidence="1">
    <location>
        <begin position="1"/>
        <end position="37"/>
    </location>
</feature>
<keyword evidence="4" id="KW-1185">Reference proteome</keyword>
<protein>
    <submittedName>
        <fullName evidence="3">Zinc transporter, ZIP family</fullName>
    </submittedName>
</protein>
<accession>A0ABQ0YHF1</accession>
<sequence length="421" mass="42328">MTPNPHPTPAATGDRIESPDSGDTGTAPEPAAPAGGRGRWIPGAGVVAIILAALTLLALVAGQTLPERSGPPLENIAVERTVLEPGRIILTLRNVGPDPVTVAQVVVNDVFVAATGADDALGRFDSERIVLDYPWIAGQPYLVSLLTSTGLAIEHEIPAAAPTPTPGPRFFGLMALLGTYVGIIPVLLGMLLLPVLRRARPALVQFALAVTVGLLAFLAFDATAEGIELSTATGGAFGGPALVGVGATLSFLTLTGVDRYLRARRKRAGTADASALRLAAMIALGIGLHNLGEGLAIGSAYAVGELALGAFLVIGFTLHNTTEGLAIVAPLTRERTSVPALLGLGLLAGAPAVLGAVLGATVVNTDVSALLLGVGAGAIIQVIVQIAPTLRAGRAAAAPVVLAGIGAGLTLMYLTGLAVPA</sequence>
<comment type="caution">
    <text evidence="3">The sequence shown here is derived from an EMBL/GenBank/DDBJ whole genome shotgun (WGS) entry which is preliminary data.</text>
</comment>
<organism evidence="3 4">
    <name type="scientific">Rhodococcus aetherivorans</name>
    <dbReference type="NCBI Taxonomy" id="191292"/>
    <lineage>
        <taxon>Bacteria</taxon>
        <taxon>Bacillati</taxon>
        <taxon>Actinomycetota</taxon>
        <taxon>Actinomycetes</taxon>
        <taxon>Mycobacteriales</taxon>
        <taxon>Nocardiaceae</taxon>
        <taxon>Rhodococcus</taxon>
    </lineage>
</organism>
<evidence type="ECO:0000256" key="2">
    <source>
        <dbReference type="SAM" id="Phobius"/>
    </source>
</evidence>
<feature type="transmembrane region" description="Helical" evidence="2">
    <location>
        <begin position="400"/>
        <end position="419"/>
    </location>
</feature>
<name>A0ABQ0YHF1_9NOCA</name>
<feature type="transmembrane region" description="Helical" evidence="2">
    <location>
        <begin position="173"/>
        <end position="195"/>
    </location>
</feature>
<evidence type="ECO:0000256" key="1">
    <source>
        <dbReference type="SAM" id="MobiDB-lite"/>
    </source>
</evidence>
<dbReference type="Proteomes" id="UP000325466">
    <property type="component" value="Unassembled WGS sequence"/>
</dbReference>
<feature type="transmembrane region" description="Helical" evidence="2">
    <location>
        <begin position="298"/>
        <end position="319"/>
    </location>
</feature>
<reference evidence="3 4" key="1">
    <citation type="journal article" date="2018" name="Biodegradation">
        <title>1,4-Dioxane degradation characteristics of Rhodococcus aetherivorans JCM 14343.</title>
        <authorList>
            <person name="Inoue D."/>
            <person name="Tsunoda T."/>
            <person name="Yamamoto N."/>
            <person name="Ike M."/>
            <person name="Sei K."/>
        </authorList>
    </citation>
    <scope>NUCLEOTIDE SEQUENCE [LARGE SCALE GENOMIC DNA]</scope>
    <source>
        <strain evidence="3 4">JCM 14343</strain>
    </source>
</reference>
<dbReference type="RefSeq" id="WP_010596802.1">
    <property type="nucleotide sequence ID" value="NZ_BAAAYP010000028.1"/>
</dbReference>
<feature type="compositionally biased region" description="Low complexity" evidence="1">
    <location>
        <begin position="22"/>
        <end position="37"/>
    </location>
</feature>
<gene>
    <name evidence="3" type="ORF">RAJCM14343_1198</name>
</gene>
<feature type="transmembrane region" description="Helical" evidence="2">
    <location>
        <begin position="40"/>
        <end position="61"/>
    </location>
</feature>
<feature type="transmembrane region" description="Helical" evidence="2">
    <location>
        <begin position="369"/>
        <end position="388"/>
    </location>
</feature>
<feature type="transmembrane region" description="Helical" evidence="2">
    <location>
        <begin position="340"/>
        <end position="363"/>
    </location>
</feature>
<proteinExistence type="predicted"/>
<keyword evidence="2" id="KW-1133">Transmembrane helix</keyword>